<evidence type="ECO:0000256" key="1">
    <source>
        <dbReference type="ARBA" id="ARBA00022723"/>
    </source>
</evidence>
<dbReference type="PANTHER" id="PTHR42827:SF1">
    <property type="entry name" value="IRON-SULFUR CLUSTER-BINDING PROTEIN"/>
    <property type="match status" value="1"/>
</dbReference>
<evidence type="ECO:0000313" key="6">
    <source>
        <dbReference type="EMBL" id="VFQ44609.1"/>
    </source>
</evidence>
<dbReference type="AlphaFoldDB" id="A0A4U8YN47"/>
<accession>A0A4U8YN47</accession>
<dbReference type="PROSITE" id="PS51379">
    <property type="entry name" value="4FE4S_FER_2"/>
    <property type="match status" value="1"/>
</dbReference>
<dbReference type="InterPro" id="IPR017896">
    <property type="entry name" value="4Fe4S_Fe-S-bd"/>
</dbReference>
<dbReference type="Pfam" id="PF12838">
    <property type="entry name" value="Fer4_7"/>
    <property type="match status" value="1"/>
</dbReference>
<sequence>MRCHSRPQKKGANKKERLELPVTIDAMAYKRFHQKDTAFCQAISEAFPEGRQALELLGSSSADLGQRVMDKAISDAGWYMDSLIAGGAPTTSPDIVAEVRNNEVSSSPYDFSSAEEASLYIKKTARFLGADLVGITPYDERWTYASFYNPQKGTSLPPDLPFTPKSVIVMAFEVNFGAIVGKGYSQMAITGASLRRFITNIGYRAFAAVNDVALSVPYGIAAGLGEVARNGLLVTYEYGPRVRIGKVFTELDLACDKPMSFGVRHFCETCMRCADACPGNAISTEKKPSFDVHNECNNPGVAKWAIDAKKCLLAWGKAKSDCATCITSCPLQQNRFLVPSFERQGQPPHDRTAPRHDAENGQAFRVRQLLRQKSRDQLLEIITEP</sequence>
<dbReference type="PANTHER" id="PTHR42827">
    <property type="entry name" value="IRON-SULFUR CLUSTER-BINDING PROTEIN-RELATED"/>
    <property type="match status" value="1"/>
</dbReference>
<evidence type="ECO:0000313" key="7">
    <source>
        <dbReference type="Proteomes" id="UP000507962"/>
    </source>
</evidence>
<dbReference type="GO" id="GO:0051536">
    <property type="term" value="F:iron-sulfur cluster binding"/>
    <property type="evidence" value="ECO:0007669"/>
    <property type="project" value="UniProtKB-KW"/>
</dbReference>
<proteinExistence type="predicted"/>
<keyword evidence="7" id="KW-1185">Reference proteome</keyword>
<keyword evidence="1" id="KW-0479">Metal-binding</keyword>
<dbReference type="EMBL" id="CAADHO010000003">
    <property type="protein sequence ID" value="VFQ44609.1"/>
    <property type="molecule type" value="Genomic_DNA"/>
</dbReference>
<dbReference type="InterPro" id="IPR017900">
    <property type="entry name" value="4Fe4S_Fe_S_CS"/>
</dbReference>
<name>A0A4U8YN47_9BACT</name>
<protein>
    <submittedName>
        <fullName evidence="6">Reductive dehalogenase domain</fullName>
    </submittedName>
</protein>
<reference evidence="6 7" key="1">
    <citation type="submission" date="2019-03" db="EMBL/GenBank/DDBJ databases">
        <authorList>
            <person name="Nijsse B."/>
        </authorList>
    </citation>
    <scope>NUCLEOTIDE SEQUENCE [LARGE SCALE GENOMIC DNA]</scope>
    <source>
        <strain evidence="6">Desulfoluna butyratoxydans MSL71</strain>
    </source>
</reference>
<keyword evidence="3" id="KW-0411">Iron-sulfur</keyword>
<organism evidence="6 7">
    <name type="scientific">Desulfoluna butyratoxydans</name>
    <dbReference type="NCBI Taxonomy" id="231438"/>
    <lineage>
        <taxon>Bacteria</taxon>
        <taxon>Pseudomonadati</taxon>
        <taxon>Thermodesulfobacteriota</taxon>
        <taxon>Desulfobacteria</taxon>
        <taxon>Desulfobacterales</taxon>
        <taxon>Desulfolunaceae</taxon>
        <taxon>Desulfoluna</taxon>
    </lineage>
</organism>
<dbReference type="Gene3D" id="3.30.70.20">
    <property type="match status" value="1"/>
</dbReference>
<keyword evidence="2" id="KW-0408">Iron</keyword>
<feature type="compositionally biased region" description="Basic and acidic residues" evidence="4">
    <location>
        <begin position="348"/>
        <end position="359"/>
    </location>
</feature>
<dbReference type="PROSITE" id="PS00198">
    <property type="entry name" value="4FE4S_FER_1"/>
    <property type="match status" value="1"/>
</dbReference>
<feature type="region of interest" description="Disordered" evidence="4">
    <location>
        <begin position="341"/>
        <end position="362"/>
    </location>
</feature>
<dbReference type="Proteomes" id="UP000507962">
    <property type="component" value="Unassembled WGS sequence"/>
</dbReference>
<dbReference type="RefSeq" id="WP_180140287.1">
    <property type="nucleotide sequence ID" value="NZ_CAADHO010000003.1"/>
</dbReference>
<evidence type="ECO:0000256" key="2">
    <source>
        <dbReference type="ARBA" id="ARBA00023004"/>
    </source>
</evidence>
<dbReference type="SUPFAM" id="SSF54862">
    <property type="entry name" value="4Fe-4S ferredoxins"/>
    <property type="match status" value="1"/>
</dbReference>
<feature type="domain" description="4Fe-4S ferredoxin-type" evidence="5">
    <location>
        <begin position="257"/>
        <end position="287"/>
    </location>
</feature>
<evidence type="ECO:0000256" key="4">
    <source>
        <dbReference type="SAM" id="MobiDB-lite"/>
    </source>
</evidence>
<gene>
    <name evidence="6" type="ORF">MSL71_22580</name>
</gene>
<dbReference type="GO" id="GO:0046872">
    <property type="term" value="F:metal ion binding"/>
    <property type="evidence" value="ECO:0007669"/>
    <property type="project" value="UniProtKB-KW"/>
</dbReference>
<evidence type="ECO:0000259" key="5">
    <source>
        <dbReference type="PROSITE" id="PS51379"/>
    </source>
</evidence>
<evidence type="ECO:0000256" key="3">
    <source>
        <dbReference type="ARBA" id="ARBA00023014"/>
    </source>
</evidence>